<dbReference type="InterPro" id="IPR052565">
    <property type="entry name" value="Glutaredoxin-like_YDR286C"/>
</dbReference>
<comment type="similarity">
    <text evidence="1">Belongs to the glutaredoxin family.</text>
</comment>
<dbReference type="AlphaFoldDB" id="A0A2P6NCU2"/>
<proteinExistence type="inferred from homology"/>
<keyword evidence="1" id="KW-0813">Transport</keyword>
<keyword evidence="3" id="KW-1185">Reference proteome</keyword>
<dbReference type="EMBL" id="MDYQ01000119">
    <property type="protein sequence ID" value="PRP81761.1"/>
    <property type="molecule type" value="Genomic_DNA"/>
</dbReference>
<dbReference type="PANTHER" id="PTHR33558:SF1">
    <property type="entry name" value="GLUTAREDOXIN-LIKE PROTEIN C5ORF63 HOMOLOG"/>
    <property type="match status" value="1"/>
</dbReference>
<evidence type="ECO:0000256" key="1">
    <source>
        <dbReference type="RuleBase" id="RU363082"/>
    </source>
</evidence>
<evidence type="ECO:0000313" key="2">
    <source>
        <dbReference type="EMBL" id="PRP81761.1"/>
    </source>
</evidence>
<dbReference type="PANTHER" id="PTHR33558">
    <property type="entry name" value="GLUTAREDOXIN-LIKE PROTEIN C5ORF63 HOMOLOG"/>
    <property type="match status" value="1"/>
</dbReference>
<dbReference type="SUPFAM" id="SSF52833">
    <property type="entry name" value="Thioredoxin-like"/>
    <property type="match status" value="1"/>
</dbReference>
<sequence length="147" mass="16772">MLRLDGHFLAAACTMTRAPSPEFSAITESFIVSLSIRDITPHRVTKGNYVVVLHTLKMRGLTAKFFTKPGCTLCVPALQAVERAQLKIPFVLEKVDISKDRQSWNKYKFDIPVLTINDKEVARHRMTEEQILNFLNQESTIETNELH</sequence>
<reference evidence="2 3" key="1">
    <citation type="journal article" date="2018" name="Genome Biol. Evol.">
        <title>Multiple Roots of Fruiting Body Formation in Amoebozoa.</title>
        <authorList>
            <person name="Hillmann F."/>
            <person name="Forbes G."/>
            <person name="Novohradska S."/>
            <person name="Ferling I."/>
            <person name="Riege K."/>
            <person name="Groth M."/>
            <person name="Westermann M."/>
            <person name="Marz M."/>
            <person name="Spaller T."/>
            <person name="Winckler T."/>
            <person name="Schaap P."/>
            <person name="Glockner G."/>
        </authorList>
    </citation>
    <scope>NUCLEOTIDE SEQUENCE [LARGE SCALE GENOMIC DNA]</scope>
    <source>
        <strain evidence="2 3">Jena</strain>
    </source>
</reference>
<dbReference type="InterPro" id="IPR008554">
    <property type="entry name" value="Glutaredoxin-like"/>
</dbReference>
<dbReference type="Gene3D" id="3.40.30.10">
    <property type="entry name" value="Glutaredoxin"/>
    <property type="match status" value="1"/>
</dbReference>
<evidence type="ECO:0000313" key="3">
    <source>
        <dbReference type="Proteomes" id="UP000241769"/>
    </source>
</evidence>
<protein>
    <recommendedName>
        <fullName evidence="1">Glutaredoxin-like protein</fullName>
    </recommendedName>
</protein>
<dbReference type="InterPro" id="IPR036249">
    <property type="entry name" value="Thioredoxin-like_sf"/>
</dbReference>
<dbReference type="InParanoid" id="A0A2P6NCU2"/>
<accession>A0A2P6NCU2</accession>
<keyword evidence="1" id="KW-0249">Electron transport</keyword>
<dbReference type="Pfam" id="PF05768">
    <property type="entry name" value="Glrx-like"/>
    <property type="match status" value="1"/>
</dbReference>
<comment type="caution">
    <text evidence="2">The sequence shown here is derived from an EMBL/GenBank/DDBJ whole genome shotgun (WGS) entry which is preliminary data.</text>
</comment>
<dbReference type="OrthoDB" id="429967at2759"/>
<organism evidence="2 3">
    <name type="scientific">Planoprotostelium fungivorum</name>
    <dbReference type="NCBI Taxonomy" id="1890364"/>
    <lineage>
        <taxon>Eukaryota</taxon>
        <taxon>Amoebozoa</taxon>
        <taxon>Evosea</taxon>
        <taxon>Variosea</taxon>
        <taxon>Cavosteliida</taxon>
        <taxon>Cavosteliaceae</taxon>
        <taxon>Planoprotostelium</taxon>
    </lineage>
</organism>
<gene>
    <name evidence="2" type="ORF">PROFUN_10861</name>
</gene>
<name>A0A2P6NCU2_9EUKA</name>
<dbReference type="Proteomes" id="UP000241769">
    <property type="component" value="Unassembled WGS sequence"/>
</dbReference>